<evidence type="ECO:0000256" key="1">
    <source>
        <dbReference type="SAM" id="MobiDB-lite"/>
    </source>
</evidence>
<protein>
    <submittedName>
        <fullName evidence="2">3512_t:CDS:1</fullName>
    </submittedName>
</protein>
<dbReference type="Proteomes" id="UP000789375">
    <property type="component" value="Unassembled WGS sequence"/>
</dbReference>
<evidence type="ECO:0000313" key="2">
    <source>
        <dbReference type="EMBL" id="CAG8561649.1"/>
    </source>
</evidence>
<feature type="non-terminal residue" evidence="2">
    <location>
        <position position="136"/>
    </location>
</feature>
<accession>A0A9N9FUT2</accession>
<dbReference type="AlphaFoldDB" id="A0A9N9FUT2"/>
<proteinExistence type="predicted"/>
<dbReference type="EMBL" id="CAJVPP010001553">
    <property type="protein sequence ID" value="CAG8561649.1"/>
    <property type="molecule type" value="Genomic_DNA"/>
</dbReference>
<feature type="compositionally biased region" description="Basic and acidic residues" evidence="1">
    <location>
        <begin position="7"/>
        <end position="17"/>
    </location>
</feature>
<gene>
    <name evidence="2" type="ORF">FMOSSE_LOCUS6990</name>
</gene>
<evidence type="ECO:0000313" key="3">
    <source>
        <dbReference type="Proteomes" id="UP000789375"/>
    </source>
</evidence>
<feature type="region of interest" description="Disordered" evidence="1">
    <location>
        <begin position="1"/>
        <end position="20"/>
    </location>
</feature>
<keyword evidence="3" id="KW-1185">Reference proteome</keyword>
<name>A0A9N9FUT2_FUNMO</name>
<organism evidence="2 3">
    <name type="scientific">Funneliformis mosseae</name>
    <name type="common">Endomycorrhizal fungus</name>
    <name type="synonym">Glomus mosseae</name>
    <dbReference type="NCBI Taxonomy" id="27381"/>
    <lineage>
        <taxon>Eukaryota</taxon>
        <taxon>Fungi</taxon>
        <taxon>Fungi incertae sedis</taxon>
        <taxon>Mucoromycota</taxon>
        <taxon>Glomeromycotina</taxon>
        <taxon>Glomeromycetes</taxon>
        <taxon>Glomerales</taxon>
        <taxon>Glomeraceae</taxon>
        <taxon>Funneliformis</taxon>
    </lineage>
</organism>
<reference evidence="2" key="1">
    <citation type="submission" date="2021-06" db="EMBL/GenBank/DDBJ databases">
        <authorList>
            <person name="Kallberg Y."/>
            <person name="Tangrot J."/>
            <person name="Rosling A."/>
        </authorList>
    </citation>
    <scope>NUCLEOTIDE SEQUENCE</scope>
    <source>
        <strain evidence="2">87-6 pot B 2015</strain>
    </source>
</reference>
<comment type="caution">
    <text evidence="2">The sequence shown here is derived from an EMBL/GenBank/DDBJ whole genome shotgun (WGS) entry which is preliminary data.</text>
</comment>
<sequence>DDNTKNVLKDNDAKNISENDDAENVTSFNIGIHKKDLNLTNDKELTDRKTKTLSEMTDEEIVPEHDIEEYINDLYRPLFDIVDKEVLMNIDILEGKSSNFKGFDDEYATSAYEDLAKILTYSEYRKEEVIINIHQI</sequence>